<name>A0A3B0MTH8_THEAN</name>
<dbReference type="AlphaFoldDB" id="A0A3B0MTH8"/>
<dbReference type="EMBL" id="UIVT01000003">
    <property type="protein sequence ID" value="SVP93503.1"/>
    <property type="molecule type" value="Genomic_DNA"/>
</dbReference>
<protein>
    <submittedName>
        <fullName evidence="2">Uncharacterized protein</fullName>
    </submittedName>
</protein>
<proteinExistence type="predicted"/>
<organism evidence="2">
    <name type="scientific">Theileria annulata</name>
    <dbReference type="NCBI Taxonomy" id="5874"/>
    <lineage>
        <taxon>Eukaryota</taxon>
        <taxon>Sar</taxon>
        <taxon>Alveolata</taxon>
        <taxon>Apicomplexa</taxon>
        <taxon>Aconoidasida</taxon>
        <taxon>Piroplasmida</taxon>
        <taxon>Theileriidae</taxon>
        <taxon>Theileria</taxon>
    </lineage>
</organism>
<dbReference type="EMBL" id="UIVS01000003">
    <property type="protein sequence ID" value="SVP92698.1"/>
    <property type="molecule type" value="Genomic_DNA"/>
</dbReference>
<sequence length="222" mass="25598">MSLNAYGGTFVGLKAIREGLKMENNQPKKKLQFPELDEKAEKVIVTLISVEKLMLPKVKAPSKLELVVTVIFDKDSIEESLKHSRQNSKIIEPEFVHNSYYGTFDSYEMVLPCDKRKVLTLYLSCITTTVLEDRSKRVEFRGYAYTQMIDLSKCMDHKQNKEEMKLTEENGTNGVMITFRVVTTKANIGPEVQEDKICKFVNLCYFFLAFWTSSNQRKSDSF</sequence>
<evidence type="ECO:0000313" key="1">
    <source>
        <dbReference type="EMBL" id="SVP92698.1"/>
    </source>
</evidence>
<evidence type="ECO:0000313" key="2">
    <source>
        <dbReference type="EMBL" id="SVP93503.1"/>
    </source>
</evidence>
<dbReference type="VEuPathDB" id="PiroplasmaDB:TA04110"/>
<accession>A0A3B0MTH8</accession>
<gene>
    <name evidence="2" type="ORF">TAT_000249600</name>
    <name evidence="1" type="ORF">TAV_000249600</name>
</gene>
<reference evidence="2" key="1">
    <citation type="submission" date="2018-07" db="EMBL/GenBank/DDBJ databases">
        <authorList>
            <person name="Quirk P.G."/>
            <person name="Krulwich T.A."/>
        </authorList>
    </citation>
    <scope>NUCLEOTIDE SEQUENCE</scope>
    <source>
        <strain evidence="2">Anand</strain>
    </source>
</reference>